<organism evidence="3 4">
    <name type="scientific">Sphaeroforma arctica JP610</name>
    <dbReference type="NCBI Taxonomy" id="667725"/>
    <lineage>
        <taxon>Eukaryota</taxon>
        <taxon>Ichthyosporea</taxon>
        <taxon>Ichthyophonida</taxon>
        <taxon>Sphaeroforma</taxon>
    </lineage>
</organism>
<dbReference type="Gene3D" id="1.20.870.10">
    <property type="entry name" value="Son of sevenless (SoS) protein Chain: S domain 1"/>
    <property type="match status" value="1"/>
</dbReference>
<dbReference type="SUPFAM" id="SSF48366">
    <property type="entry name" value="Ras GEF"/>
    <property type="match status" value="1"/>
</dbReference>
<dbReference type="EMBL" id="KQ251327">
    <property type="protein sequence ID" value="KNC70382.1"/>
    <property type="molecule type" value="Genomic_DNA"/>
</dbReference>
<dbReference type="InterPro" id="IPR023578">
    <property type="entry name" value="Ras_GEF_dom_sf"/>
</dbReference>
<gene>
    <name evidence="3" type="ORF">SARC_17092</name>
</gene>
<dbReference type="PROSITE" id="PS50212">
    <property type="entry name" value="RASGEF_NTER"/>
    <property type="match status" value="1"/>
</dbReference>
<keyword evidence="1" id="KW-0344">Guanine-nucleotide releasing factor</keyword>
<evidence type="ECO:0000259" key="2">
    <source>
        <dbReference type="PROSITE" id="PS50212"/>
    </source>
</evidence>
<dbReference type="AlphaFoldDB" id="A0A0L0F0Z9"/>
<dbReference type="GO" id="GO:0005085">
    <property type="term" value="F:guanyl-nucleotide exchange factor activity"/>
    <property type="evidence" value="ECO:0007669"/>
    <property type="project" value="UniProtKB-KW"/>
</dbReference>
<reference evidence="3 4" key="1">
    <citation type="submission" date="2011-02" db="EMBL/GenBank/DDBJ databases">
        <title>The Genome Sequence of Sphaeroforma arctica JP610.</title>
        <authorList>
            <consortium name="The Broad Institute Genome Sequencing Platform"/>
            <person name="Russ C."/>
            <person name="Cuomo C."/>
            <person name="Young S.K."/>
            <person name="Zeng Q."/>
            <person name="Gargeya S."/>
            <person name="Alvarado L."/>
            <person name="Berlin A."/>
            <person name="Chapman S.B."/>
            <person name="Chen Z."/>
            <person name="Freedman E."/>
            <person name="Gellesch M."/>
            <person name="Goldberg J."/>
            <person name="Griggs A."/>
            <person name="Gujja S."/>
            <person name="Heilman E."/>
            <person name="Heiman D."/>
            <person name="Howarth C."/>
            <person name="Mehta T."/>
            <person name="Neiman D."/>
            <person name="Pearson M."/>
            <person name="Roberts A."/>
            <person name="Saif S."/>
            <person name="Shea T."/>
            <person name="Shenoy N."/>
            <person name="Sisk P."/>
            <person name="Stolte C."/>
            <person name="Sykes S."/>
            <person name="White J."/>
            <person name="Yandava C."/>
            <person name="Burger G."/>
            <person name="Gray M.W."/>
            <person name="Holland P.W.H."/>
            <person name="King N."/>
            <person name="Lang F.B.F."/>
            <person name="Roger A.J."/>
            <person name="Ruiz-Trillo I."/>
            <person name="Haas B."/>
            <person name="Nusbaum C."/>
            <person name="Birren B."/>
        </authorList>
    </citation>
    <scope>NUCLEOTIDE SEQUENCE [LARGE SCALE GENOMIC DNA]</scope>
    <source>
        <strain evidence="3 4">JP610</strain>
    </source>
</reference>
<accession>A0A0L0F0Z9</accession>
<feature type="domain" description="N-terminal Ras-GEF" evidence="2">
    <location>
        <begin position="1"/>
        <end position="79"/>
    </location>
</feature>
<dbReference type="RefSeq" id="XP_014144284.1">
    <property type="nucleotide sequence ID" value="XM_014288809.1"/>
</dbReference>
<evidence type="ECO:0000313" key="4">
    <source>
        <dbReference type="Proteomes" id="UP000054560"/>
    </source>
</evidence>
<evidence type="ECO:0000256" key="1">
    <source>
        <dbReference type="PROSITE-ProRule" id="PRU00135"/>
    </source>
</evidence>
<proteinExistence type="predicted"/>
<keyword evidence="4" id="KW-1185">Reference proteome</keyword>
<protein>
    <recommendedName>
        <fullName evidence="2">N-terminal Ras-GEF domain-containing protein</fullName>
    </recommendedName>
</protein>
<evidence type="ECO:0000313" key="3">
    <source>
        <dbReference type="EMBL" id="KNC70382.1"/>
    </source>
</evidence>
<dbReference type="InterPro" id="IPR000651">
    <property type="entry name" value="Ras-like_Gua-exchang_fac_N"/>
</dbReference>
<dbReference type="GeneID" id="25917596"/>
<name>A0A0L0F0Z9_9EUKA</name>
<sequence length="113" mass="12724">MLVSVCIIQTRVVNVVVSVCIIQTRVVNAVRLWVDNHFDDFFEYADALEELMLFSERAEKDTHATKSIQATMRVVDKKRAAHTDTGLLGPAKREKRNSVVFGVAAPDIHLSNR</sequence>
<feature type="non-terminal residue" evidence="3">
    <location>
        <position position="113"/>
    </location>
</feature>
<dbReference type="Proteomes" id="UP000054560">
    <property type="component" value="Unassembled WGS sequence"/>
</dbReference>